<evidence type="ECO:0000313" key="2">
    <source>
        <dbReference type="EMBL" id="EPE32038.1"/>
    </source>
</evidence>
<dbReference type="OrthoDB" id="66510at2759"/>
<dbReference type="EMBL" id="KE145360">
    <property type="protein sequence ID" value="EPE32038.1"/>
    <property type="molecule type" value="Genomic_DNA"/>
</dbReference>
<protein>
    <submittedName>
        <fullName evidence="2">Uncharacterized protein</fullName>
    </submittedName>
</protein>
<dbReference type="Pfam" id="PF10259">
    <property type="entry name" value="Rogdi_lz"/>
    <property type="match status" value="1"/>
</dbReference>
<dbReference type="Proteomes" id="UP000016922">
    <property type="component" value="Unassembled WGS sequence"/>
</dbReference>
<dbReference type="AlphaFoldDB" id="S3E0H1"/>
<reference evidence="2 3" key="1">
    <citation type="journal article" date="2013" name="BMC Genomics">
        <title>Genomics-driven discovery of the pneumocandin biosynthetic gene cluster in the fungus Glarea lozoyensis.</title>
        <authorList>
            <person name="Chen L."/>
            <person name="Yue Q."/>
            <person name="Zhang X."/>
            <person name="Xiang M."/>
            <person name="Wang C."/>
            <person name="Li S."/>
            <person name="Che Y."/>
            <person name="Ortiz-Lopez F.J."/>
            <person name="Bills G.F."/>
            <person name="Liu X."/>
            <person name="An Z."/>
        </authorList>
    </citation>
    <scope>NUCLEOTIDE SEQUENCE [LARGE SCALE GENOMIC DNA]</scope>
    <source>
        <strain evidence="3">ATCC 20868 / MF5171</strain>
    </source>
</reference>
<keyword evidence="3" id="KW-1185">Reference proteome</keyword>
<dbReference type="eggNOG" id="ENOG502S2HP">
    <property type="taxonomic scope" value="Eukaryota"/>
</dbReference>
<dbReference type="RefSeq" id="XP_008081093.1">
    <property type="nucleotide sequence ID" value="XM_008082902.1"/>
</dbReference>
<gene>
    <name evidence="2" type="ORF">GLAREA_12120</name>
</gene>
<dbReference type="HOGENOM" id="CLU_043442_0_0_1"/>
<dbReference type="GO" id="GO:0043291">
    <property type="term" value="C:RAVE complex"/>
    <property type="evidence" value="ECO:0007669"/>
    <property type="project" value="TreeGrafter"/>
</dbReference>
<organism evidence="2 3">
    <name type="scientific">Glarea lozoyensis (strain ATCC 20868 / MF5171)</name>
    <dbReference type="NCBI Taxonomy" id="1116229"/>
    <lineage>
        <taxon>Eukaryota</taxon>
        <taxon>Fungi</taxon>
        <taxon>Dikarya</taxon>
        <taxon>Ascomycota</taxon>
        <taxon>Pezizomycotina</taxon>
        <taxon>Leotiomycetes</taxon>
        <taxon>Helotiales</taxon>
        <taxon>Helotiaceae</taxon>
        <taxon>Glarea</taxon>
    </lineage>
</organism>
<dbReference type="STRING" id="1116229.S3E0H1"/>
<proteinExistence type="predicted"/>
<name>S3E0H1_GLAL2</name>
<accession>S3E0H1</accession>
<feature type="region of interest" description="Disordered" evidence="1">
    <location>
        <begin position="170"/>
        <end position="193"/>
    </location>
</feature>
<evidence type="ECO:0000313" key="3">
    <source>
        <dbReference type="Proteomes" id="UP000016922"/>
    </source>
</evidence>
<dbReference type="PANTHER" id="PTHR13618:SF1">
    <property type="entry name" value="PROTEIN ROGDI HOMOLOG"/>
    <property type="match status" value="1"/>
</dbReference>
<dbReference type="InterPro" id="IPR028241">
    <property type="entry name" value="RAVE2/Rogdi"/>
</dbReference>
<evidence type="ECO:0000256" key="1">
    <source>
        <dbReference type="SAM" id="MobiDB-lite"/>
    </source>
</evidence>
<sequence>MTAVVFPYLPPDDLLKAEEESNARELSWYLDSLQEKLAEFKAGLEDCYAKLSPVEDPESSTLVISTPKSELVKGHVTRVGTRVIKGSIYLRLKTLPPINLKLNESSPLLLPQLAHLRTLLNSALDSIDITLWTGDRHSGSFINSQLHLLHSILLEAASVLSGPTLNIRPGTPNPLPLAPRTSGEQGNPDNPPWYEIAPTPDTFVPPLPTNLSLHLLPTASSLILTLRVLEPTAVPESTFSKFATAIGAQRRLEHDEMDEVFVYKGEEVRVKEKVRVESGGDPVLLVLGVKLGSLVKGVEGCMCGLRAVMGVGEEEDD</sequence>
<dbReference type="PANTHER" id="PTHR13618">
    <property type="entry name" value="LEUCINE ZIPPER CONTAINING TRANSCRIPTION FACTOR LZF1"/>
    <property type="match status" value="1"/>
</dbReference>
<dbReference type="GeneID" id="19471161"/>
<dbReference type="OMA" id="KLNALGH"/>
<dbReference type="KEGG" id="glz:GLAREA_12120"/>